<dbReference type="Pfam" id="PF00486">
    <property type="entry name" value="Trans_reg_C"/>
    <property type="match status" value="1"/>
</dbReference>
<gene>
    <name evidence="5" type="ORF">V8N49_16910</name>
</gene>
<dbReference type="PROSITE" id="PS51755">
    <property type="entry name" value="OMPR_PHOB"/>
    <property type="match status" value="1"/>
</dbReference>
<dbReference type="RefSeq" id="WP_062820997.1">
    <property type="nucleotide sequence ID" value="NZ_JBANEI010000013.1"/>
</dbReference>
<name>A0ABU8DIJ7_ERWAP</name>
<feature type="domain" description="OmpR/PhoB-type" evidence="4">
    <location>
        <begin position="10"/>
        <end position="112"/>
    </location>
</feature>
<evidence type="ECO:0000313" key="5">
    <source>
        <dbReference type="EMBL" id="MEI2683330.1"/>
    </source>
</evidence>
<dbReference type="EMBL" id="JBANEI010000013">
    <property type="protein sequence ID" value="MEI2683330.1"/>
    <property type="molecule type" value="Genomic_DNA"/>
</dbReference>
<dbReference type="InterPro" id="IPR036388">
    <property type="entry name" value="WH-like_DNA-bd_sf"/>
</dbReference>
<evidence type="ECO:0000256" key="1">
    <source>
        <dbReference type="ARBA" id="ARBA00023125"/>
    </source>
</evidence>
<proteinExistence type="predicted"/>
<feature type="DNA-binding region" description="OmpR/PhoB-type" evidence="2">
    <location>
        <begin position="10"/>
        <end position="112"/>
    </location>
</feature>
<organism evidence="5 6">
    <name type="scientific">Erwinia aphidicola</name>
    <dbReference type="NCBI Taxonomy" id="68334"/>
    <lineage>
        <taxon>Bacteria</taxon>
        <taxon>Pseudomonadati</taxon>
        <taxon>Pseudomonadota</taxon>
        <taxon>Gammaproteobacteria</taxon>
        <taxon>Enterobacterales</taxon>
        <taxon>Erwiniaceae</taxon>
        <taxon>Erwinia</taxon>
    </lineage>
</organism>
<evidence type="ECO:0000313" key="6">
    <source>
        <dbReference type="Proteomes" id="UP001306592"/>
    </source>
</evidence>
<keyword evidence="1 2" id="KW-0238">DNA-binding</keyword>
<evidence type="ECO:0000259" key="4">
    <source>
        <dbReference type="PROSITE" id="PS51755"/>
    </source>
</evidence>
<dbReference type="InterPro" id="IPR016032">
    <property type="entry name" value="Sig_transdc_resp-reg_C-effctor"/>
</dbReference>
<dbReference type="SMART" id="SM00862">
    <property type="entry name" value="Trans_reg_C"/>
    <property type="match status" value="1"/>
</dbReference>
<dbReference type="Proteomes" id="UP001306592">
    <property type="component" value="Unassembled WGS sequence"/>
</dbReference>
<evidence type="ECO:0000256" key="2">
    <source>
        <dbReference type="PROSITE-ProRule" id="PRU01091"/>
    </source>
</evidence>
<accession>A0ABU8DIJ7</accession>
<keyword evidence="3" id="KW-0472">Membrane</keyword>
<dbReference type="SUPFAM" id="SSF46894">
    <property type="entry name" value="C-terminal effector domain of the bipartite response regulators"/>
    <property type="match status" value="1"/>
</dbReference>
<reference evidence="5 6" key="1">
    <citation type="submission" date="2024-02" db="EMBL/GenBank/DDBJ databases">
        <title>First report Erwinia aphidicola in onion in Chile.</title>
        <authorList>
            <person name="Valenzuela M."/>
            <person name="Pena M."/>
            <person name="Dutta B."/>
        </authorList>
    </citation>
    <scope>NUCLEOTIDE SEQUENCE [LARGE SCALE GENOMIC DNA]</scope>
    <source>
        <strain evidence="5 6">QCJ3A</strain>
    </source>
</reference>
<sequence length="258" mass="29973">MTDYIDKTMEYFINQKFHFDGINETIKPIGRDTPLIKLSKPSSRLLEELLTQPGITLSREELLQTVWENHGLTPSTSNLSNHISFLRKVFSQLGEHERTIITVPKEGFKIEANVTCKESEHTHDIKNNEDKTKINQHSKTDKLYLSVFFIIAVSIVVILLLLHYCRSASINVEKCQIKEISHESHEFRKNNIKTLKRFIRKYSIDCESRDSVIFYKFSNTKTTNTKAPDLTFISQCEITENDTLSHCENYFSILLKKP</sequence>
<dbReference type="Gene3D" id="1.10.10.10">
    <property type="entry name" value="Winged helix-like DNA-binding domain superfamily/Winged helix DNA-binding domain"/>
    <property type="match status" value="1"/>
</dbReference>
<keyword evidence="3" id="KW-0812">Transmembrane</keyword>
<protein>
    <submittedName>
        <fullName evidence="5">Winged helix-turn-helix domain-containing protein</fullName>
    </submittedName>
</protein>
<comment type="caution">
    <text evidence="5">The sequence shown here is derived from an EMBL/GenBank/DDBJ whole genome shotgun (WGS) entry which is preliminary data.</text>
</comment>
<evidence type="ECO:0000256" key="3">
    <source>
        <dbReference type="SAM" id="Phobius"/>
    </source>
</evidence>
<keyword evidence="3" id="KW-1133">Transmembrane helix</keyword>
<feature type="transmembrane region" description="Helical" evidence="3">
    <location>
        <begin position="143"/>
        <end position="164"/>
    </location>
</feature>
<dbReference type="InterPro" id="IPR001867">
    <property type="entry name" value="OmpR/PhoB-type_DNA-bd"/>
</dbReference>
<keyword evidence="6" id="KW-1185">Reference proteome</keyword>
<dbReference type="CDD" id="cd00383">
    <property type="entry name" value="trans_reg_C"/>
    <property type="match status" value="1"/>
</dbReference>